<dbReference type="InterPro" id="IPR005110">
    <property type="entry name" value="MoeA_linker/N"/>
</dbReference>
<dbReference type="EMBL" id="JBHRZS010000006">
    <property type="protein sequence ID" value="MFC3879485.1"/>
    <property type="molecule type" value="Genomic_DNA"/>
</dbReference>
<keyword evidence="9" id="KW-1185">Reference proteome</keyword>
<dbReference type="InterPro" id="IPR038987">
    <property type="entry name" value="MoeA-like"/>
</dbReference>
<accession>A0ABV8AP28</accession>
<gene>
    <name evidence="8" type="ORF">ACFOSV_04835</name>
</gene>
<protein>
    <recommendedName>
        <fullName evidence="6">Molybdopterin molybdenumtransferase</fullName>
        <ecNumber evidence="6">2.10.1.1</ecNumber>
    </recommendedName>
</protein>
<comment type="similarity">
    <text evidence="3 6">Belongs to the MoeA family.</text>
</comment>
<dbReference type="CDD" id="cd00887">
    <property type="entry name" value="MoeA"/>
    <property type="match status" value="1"/>
</dbReference>
<dbReference type="PANTHER" id="PTHR10192">
    <property type="entry name" value="MOLYBDOPTERIN BIOSYNTHESIS PROTEIN"/>
    <property type="match status" value="1"/>
</dbReference>
<comment type="pathway">
    <text evidence="2 6">Cofactor biosynthesis; molybdopterin biosynthesis.</text>
</comment>
<dbReference type="InterPro" id="IPR005111">
    <property type="entry name" value="MoeA_C_domain_IV"/>
</dbReference>
<keyword evidence="6" id="KW-0808">Transferase</keyword>
<feature type="domain" description="MoaB/Mog" evidence="7">
    <location>
        <begin position="172"/>
        <end position="310"/>
    </location>
</feature>
<dbReference type="SUPFAM" id="SSF63882">
    <property type="entry name" value="MoeA N-terminal region -like"/>
    <property type="match status" value="1"/>
</dbReference>
<evidence type="ECO:0000256" key="5">
    <source>
        <dbReference type="ARBA" id="ARBA00047317"/>
    </source>
</evidence>
<evidence type="ECO:0000256" key="2">
    <source>
        <dbReference type="ARBA" id="ARBA00005046"/>
    </source>
</evidence>
<dbReference type="InterPro" id="IPR036135">
    <property type="entry name" value="MoeA_linker/N_sf"/>
</dbReference>
<dbReference type="SUPFAM" id="SSF53218">
    <property type="entry name" value="Molybdenum cofactor biosynthesis proteins"/>
    <property type="match status" value="1"/>
</dbReference>
<dbReference type="PROSITE" id="PS01079">
    <property type="entry name" value="MOCF_BIOSYNTHESIS_2"/>
    <property type="match status" value="1"/>
</dbReference>
<comment type="caution">
    <text evidence="8">The sequence shown here is derived from an EMBL/GenBank/DDBJ whole genome shotgun (WGS) entry which is preliminary data.</text>
</comment>
<organism evidence="8 9">
    <name type="scientific">Algoriphagus namhaensis</name>
    <dbReference type="NCBI Taxonomy" id="915353"/>
    <lineage>
        <taxon>Bacteria</taxon>
        <taxon>Pseudomonadati</taxon>
        <taxon>Bacteroidota</taxon>
        <taxon>Cytophagia</taxon>
        <taxon>Cytophagales</taxon>
        <taxon>Cyclobacteriaceae</taxon>
        <taxon>Algoriphagus</taxon>
    </lineage>
</organism>
<dbReference type="Proteomes" id="UP001595805">
    <property type="component" value="Unassembled WGS sequence"/>
</dbReference>
<comment type="cofactor">
    <cofactor evidence="6">
        <name>Mg(2+)</name>
        <dbReference type="ChEBI" id="CHEBI:18420"/>
    </cofactor>
</comment>
<dbReference type="PANTHER" id="PTHR10192:SF5">
    <property type="entry name" value="GEPHYRIN"/>
    <property type="match status" value="1"/>
</dbReference>
<dbReference type="Pfam" id="PF03453">
    <property type="entry name" value="MoeA_N"/>
    <property type="match status" value="1"/>
</dbReference>
<evidence type="ECO:0000256" key="1">
    <source>
        <dbReference type="ARBA" id="ARBA00002901"/>
    </source>
</evidence>
<dbReference type="Pfam" id="PF00994">
    <property type="entry name" value="MoCF_biosynth"/>
    <property type="match status" value="1"/>
</dbReference>
<reference evidence="9" key="1">
    <citation type="journal article" date="2019" name="Int. J. Syst. Evol. Microbiol.">
        <title>The Global Catalogue of Microorganisms (GCM) 10K type strain sequencing project: providing services to taxonomists for standard genome sequencing and annotation.</title>
        <authorList>
            <consortium name="The Broad Institute Genomics Platform"/>
            <consortium name="The Broad Institute Genome Sequencing Center for Infectious Disease"/>
            <person name="Wu L."/>
            <person name="Ma J."/>
        </authorList>
    </citation>
    <scope>NUCLEOTIDE SEQUENCE [LARGE SCALE GENOMIC DNA]</scope>
    <source>
        <strain evidence="9">CCUG 60523</strain>
    </source>
</reference>
<proteinExistence type="inferred from homology"/>
<dbReference type="SMART" id="SM00852">
    <property type="entry name" value="MoCF_biosynth"/>
    <property type="match status" value="1"/>
</dbReference>
<dbReference type="SUPFAM" id="SSF63867">
    <property type="entry name" value="MoeA C-terminal domain-like"/>
    <property type="match status" value="1"/>
</dbReference>
<sequence>MISVEEAIALVTQHAQAKSETEFVSVDKSLGKTLAADLIAPLSLPSFRQSSMDGYALNLHDSNSYSLTGEVKAGDASNPSLQPGEAVRIFTGAKVPDSSNAVVIQERVTKDGDKIILEIQSKIGDNIRQIGEQIAEGITCLPKGHQINASTIGLLKSLGMAEVKVKKSLRAAVVVTGNELVEVGQSLEEGQIYESNSAVIASALSTKGIQDITHIKIKDNLQDTISQLGDALEQNDLLLISGGISVGDYDFVGKALQELKVEQVFYKVLQKPGKPLFFGKRENTYVFALPGNPASTLTCFYIYVNLLIDLISENSDPGLLRVKLPLAADYPNPVGRALFLKAKVKDSKVEILDHQASSTMISFAEANALAYIPTDQKENPAGSLIETILLPYGS</sequence>
<dbReference type="InterPro" id="IPR036425">
    <property type="entry name" value="MoaB/Mog-like_dom_sf"/>
</dbReference>
<dbReference type="Gene3D" id="3.90.105.10">
    <property type="entry name" value="Molybdopterin biosynthesis moea protein, domain 2"/>
    <property type="match status" value="1"/>
</dbReference>
<dbReference type="Gene3D" id="2.170.190.11">
    <property type="entry name" value="Molybdopterin biosynthesis moea protein, domain 3"/>
    <property type="match status" value="1"/>
</dbReference>
<keyword evidence="6" id="KW-0460">Magnesium</keyword>
<dbReference type="RefSeq" id="WP_377903954.1">
    <property type="nucleotide sequence ID" value="NZ_JBHRZS010000006.1"/>
</dbReference>
<evidence type="ECO:0000256" key="3">
    <source>
        <dbReference type="ARBA" id="ARBA00010763"/>
    </source>
</evidence>
<comment type="function">
    <text evidence="1 6">Catalyzes the insertion of molybdate into adenylated molybdopterin with the concomitant release of AMP.</text>
</comment>
<keyword evidence="4 6" id="KW-0501">Molybdenum cofactor biosynthesis</keyword>
<evidence type="ECO:0000256" key="4">
    <source>
        <dbReference type="ARBA" id="ARBA00023150"/>
    </source>
</evidence>
<dbReference type="InterPro" id="IPR001453">
    <property type="entry name" value="MoaB/Mog_dom"/>
</dbReference>
<dbReference type="NCBIfam" id="TIGR00177">
    <property type="entry name" value="molyb_syn"/>
    <property type="match status" value="1"/>
</dbReference>
<evidence type="ECO:0000313" key="9">
    <source>
        <dbReference type="Proteomes" id="UP001595805"/>
    </source>
</evidence>
<dbReference type="InterPro" id="IPR036688">
    <property type="entry name" value="MoeA_C_domain_IV_sf"/>
</dbReference>
<dbReference type="Pfam" id="PF03454">
    <property type="entry name" value="MoeA_C"/>
    <property type="match status" value="1"/>
</dbReference>
<keyword evidence="6" id="KW-0479">Metal-binding</keyword>
<dbReference type="InterPro" id="IPR008284">
    <property type="entry name" value="MoCF_biosynth_CS"/>
</dbReference>
<dbReference type="Gene3D" id="3.40.980.10">
    <property type="entry name" value="MoaB/Mog-like domain"/>
    <property type="match status" value="1"/>
</dbReference>
<dbReference type="Gene3D" id="2.40.340.10">
    <property type="entry name" value="MoeA, C-terminal, domain IV"/>
    <property type="match status" value="1"/>
</dbReference>
<keyword evidence="6" id="KW-0500">Molybdenum</keyword>
<dbReference type="EC" id="2.10.1.1" evidence="6"/>
<comment type="catalytic activity">
    <reaction evidence="5">
        <text>adenylyl-molybdopterin + molybdate = Mo-molybdopterin + AMP + H(+)</text>
        <dbReference type="Rhea" id="RHEA:35047"/>
        <dbReference type="ChEBI" id="CHEBI:15378"/>
        <dbReference type="ChEBI" id="CHEBI:36264"/>
        <dbReference type="ChEBI" id="CHEBI:62727"/>
        <dbReference type="ChEBI" id="CHEBI:71302"/>
        <dbReference type="ChEBI" id="CHEBI:456215"/>
        <dbReference type="EC" id="2.10.1.1"/>
    </reaction>
</comment>
<evidence type="ECO:0000256" key="6">
    <source>
        <dbReference type="RuleBase" id="RU365090"/>
    </source>
</evidence>
<evidence type="ECO:0000313" key="8">
    <source>
        <dbReference type="EMBL" id="MFC3879485.1"/>
    </source>
</evidence>
<evidence type="ECO:0000259" key="7">
    <source>
        <dbReference type="SMART" id="SM00852"/>
    </source>
</evidence>
<name>A0ABV8AP28_9BACT</name>